<accession>A0A382IUM8</accession>
<dbReference type="NCBIfam" id="TIGR00557">
    <property type="entry name" value="pdxA"/>
    <property type="match status" value="1"/>
</dbReference>
<dbReference type="EMBL" id="UINC01069474">
    <property type="protein sequence ID" value="SVC02877.1"/>
    <property type="molecule type" value="Genomic_DNA"/>
</dbReference>
<keyword evidence="2" id="KW-0560">Oxidoreductase</keyword>
<dbReference type="PANTHER" id="PTHR30004:SF6">
    <property type="entry name" value="D-THREONATE 4-PHOSPHATE DEHYDROGENASE"/>
    <property type="match status" value="1"/>
</dbReference>
<dbReference type="GO" id="GO:0051287">
    <property type="term" value="F:NAD binding"/>
    <property type="evidence" value="ECO:0007669"/>
    <property type="project" value="InterPro"/>
</dbReference>
<dbReference type="GO" id="GO:0046872">
    <property type="term" value="F:metal ion binding"/>
    <property type="evidence" value="ECO:0007669"/>
    <property type="project" value="UniProtKB-KW"/>
</dbReference>
<reference evidence="4" key="1">
    <citation type="submission" date="2018-05" db="EMBL/GenBank/DDBJ databases">
        <authorList>
            <person name="Lanie J.A."/>
            <person name="Ng W.-L."/>
            <person name="Kazmierczak K.M."/>
            <person name="Andrzejewski T.M."/>
            <person name="Davidsen T.M."/>
            <person name="Wayne K.J."/>
            <person name="Tettelin H."/>
            <person name="Glass J.I."/>
            <person name="Rusch D."/>
            <person name="Podicherti R."/>
            <person name="Tsui H.-C.T."/>
            <person name="Winkler M.E."/>
        </authorList>
    </citation>
    <scope>NUCLEOTIDE SEQUENCE</scope>
</reference>
<dbReference type="GO" id="GO:0016491">
    <property type="term" value="F:oxidoreductase activity"/>
    <property type="evidence" value="ECO:0007669"/>
    <property type="project" value="UniProtKB-KW"/>
</dbReference>
<organism evidence="4">
    <name type="scientific">marine metagenome</name>
    <dbReference type="NCBI Taxonomy" id="408172"/>
    <lineage>
        <taxon>unclassified sequences</taxon>
        <taxon>metagenomes</taxon>
        <taxon>ecological metagenomes</taxon>
    </lineage>
</organism>
<evidence type="ECO:0000256" key="2">
    <source>
        <dbReference type="ARBA" id="ARBA00023002"/>
    </source>
</evidence>
<dbReference type="InterPro" id="IPR005255">
    <property type="entry name" value="PdxA_fam"/>
</dbReference>
<dbReference type="AlphaFoldDB" id="A0A382IUM8"/>
<proteinExistence type="predicted"/>
<evidence type="ECO:0000313" key="4">
    <source>
        <dbReference type="EMBL" id="SVC02877.1"/>
    </source>
</evidence>
<keyword evidence="1" id="KW-0479">Metal-binding</keyword>
<gene>
    <name evidence="4" type="ORF">METZ01_LOCUS255731</name>
</gene>
<feature type="non-terminal residue" evidence="4">
    <location>
        <position position="1"/>
    </location>
</feature>
<sequence>NNKPIIGITMGEPAGIGPEICGRALWNERVYEICNPVVIGDVKTIEHSLSFVKDSKDFPIVSYSLDEIPNINYKFGEIAVIDLKNTDPAKVPYGTETAMGGKAAGEFIKTSIDLAMENKIDAVVTAPISKPSFTLGGWGEKYPGHTEMYADLTNTKKFTMLLAHRNFRVVHVSVHVSLEEAIKRVKTPRVIDTIELAVTACKMFGIEKPHIAVCGLNPHAGDEGKFGYEDVEQILPAVEEMKKRGYNVVGPVPADTVWPKLKSGFYDIVVANYHDQGHIPTKLLGFQYDKDGHCIDVEGVNITIGIPMIRVSVDHGTAYGKAGKGIATPTSLLGALEIATTLAKNRNTN</sequence>
<evidence type="ECO:0000256" key="3">
    <source>
        <dbReference type="ARBA" id="ARBA00023027"/>
    </source>
</evidence>
<protein>
    <recommendedName>
        <fullName evidence="5">4-hydroxythreonine-4-phosphate dehydrogenase</fullName>
    </recommendedName>
</protein>
<dbReference type="SUPFAM" id="SSF53659">
    <property type="entry name" value="Isocitrate/Isopropylmalate dehydrogenase-like"/>
    <property type="match status" value="1"/>
</dbReference>
<evidence type="ECO:0008006" key="5">
    <source>
        <dbReference type="Google" id="ProtNLM"/>
    </source>
</evidence>
<dbReference type="Pfam" id="PF04166">
    <property type="entry name" value="PdxA"/>
    <property type="match status" value="1"/>
</dbReference>
<dbReference type="Gene3D" id="3.40.718.10">
    <property type="entry name" value="Isopropylmalate Dehydrogenase"/>
    <property type="match status" value="1"/>
</dbReference>
<evidence type="ECO:0000256" key="1">
    <source>
        <dbReference type="ARBA" id="ARBA00022723"/>
    </source>
</evidence>
<dbReference type="PANTHER" id="PTHR30004">
    <property type="entry name" value="4-HYDROXYTHREONINE-4-PHOSPHATE DEHYDROGENASE"/>
    <property type="match status" value="1"/>
</dbReference>
<keyword evidence="3" id="KW-0520">NAD</keyword>
<name>A0A382IUM8_9ZZZZ</name>